<proteinExistence type="predicted"/>
<dbReference type="InterPro" id="IPR028098">
    <property type="entry name" value="Glyco_trans_4-like_N"/>
</dbReference>
<accession>A0ABZ2HJT6</accession>
<evidence type="ECO:0000259" key="1">
    <source>
        <dbReference type="Pfam" id="PF00534"/>
    </source>
</evidence>
<feature type="domain" description="Glycosyl transferase family 1" evidence="1">
    <location>
        <begin position="201"/>
        <end position="355"/>
    </location>
</feature>
<dbReference type="PANTHER" id="PTHR12526:SF630">
    <property type="entry name" value="GLYCOSYLTRANSFERASE"/>
    <property type="match status" value="1"/>
</dbReference>
<dbReference type="Pfam" id="PF00534">
    <property type="entry name" value="Glycos_transf_1"/>
    <property type="match status" value="1"/>
</dbReference>
<dbReference type="EMBL" id="CP146069">
    <property type="protein sequence ID" value="WWR46637.1"/>
    <property type="molecule type" value="Genomic_DNA"/>
</dbReference>
<dbReference type="Proteomes" id="UP001364156">
    <property type="component" value="Chromosome"/>
</dbReference>
<evidence type="ECO:0000313" key="4">
    <source>
        <dbReference type="Proteomes" id="UP001364156"/>
    </source>
</evidence>
<keyword evidence="3" id="KW-0808">Transferase</keyword>
<dbReference type="RefSeq" id="WP_338549485.1">
    <property type="nucleotide sequence ID" value="NZ_CP146069.1"/>
</dbReference>
<protein>
    <submittedName>
        <fullName evidence="3">Glycosyltransferase</fullName>
        <ecNumber evidence="3">2.4.-.-</ecNumber>
    </submittedName>
</protein>
<reference evidence="3 4" key="1">
    <citation type="submission" date="2023-10" db="EMBL/GenBank/DDBJ databases">
        <title>Roseovarius strain S88 nov., isolated from a marine algae.</title>
        <authorList>
            <person name="Lee M.W."/>
            <person name="Lee J.K."/>
            <person name="Kim J.M."/>
            <person name="Choi D.G."/>
            <person name="Baek J.H."/>
            <person name="Bayburt H."/>
            <person name="Jung J.J."/>
            <person name="Han D.M."/>
            <person name="Jeon C.O."/>
        </authorList>
    </citation>
    <scope>NUCLEOTIDE SEQUENCE [LARGE SCALE GENOMIC DNA]</scope>
    <source>
        <strain evidence="3 4">S88</strain>
    </source>
</reference>
<evidence type="ECO:0000313" key="3">
    <source>
        <dbReference type="EMBL" id="WWR46637.1"/>
    </source>
</evidence>
<dbReference type="Gene3D" id="3.40.50.2000">
    <property type="entry name" value="Glycogen Phosphorylase B"/>
    <property type="match status" value="2"/>
</dbReference>
<dbReference type="EC" id="2.4.-.-" evidence="3"/>
<evidence type="ECO:0000259" key="2">
    <source>
        <dbReference type="Pfam" id="PF13439"/>
    </source>
</evidence>
<gene>
    <name evidence="3" type="ORF">RZ517_00135</name>
</gene>
<keyword evidence="3" id="KW-0328">Glycosyltransferase</keyword>
<name>A0ABZ2HJT6_9RHOB</name>
<dbReference type="Pfam" id="PF13439">
    <property type="entry name" value="Glyco_transf_4"/>
    <property type="match status" value="1"/>
</dbReference>
<dbReference type="SUPFAM" id="SSF53756">
    <property type="entry name" value="UDP-Glycosyltransferase/glycogen phosphorylase"/>
    <property type="match status" value="1"/>
</dbReference>
<feature type="domain" description="Glycosyltransferase subfamily 4-like N-terminal" evidence="2">
    <location>
        <begin position="14"/>
        <end position="174"/>
    </location>
</feature>
<dbReference type="InterPro" id="IPR001296">
    <property type="entry name" value="Glyco_trans_1"/>
</dbReference>
<dbReference type="GO" id="GO:0016757">
    <property type="term" value="F:glycosyltransferase activity"/>
    <property type="evidence" value="ECO:0007669"/>
    <property type="project" value="UniProtKB-KW"/>
</dbReference>
<keyword evidence="4" id="KW-1185">Reference proteome</keyword>
<sequence>MHIVHLITRLLRAGSEENTVETIRWQLDAGHEVTLIHGSETDPYWDINLPERLARIVVPDLVHPIDSKRDFRAIRWLRDIYKTLLPNVIHTHQSKAGLVGRLAADAVPGALIVHGVHILPFEGVSPLRRAIYLAAERLAARRTDAFVGVSQAVSDAYLEAGLAHPDQMYCVRSGMALDRFRRAQLPSDWRVLSGADAAGRRPPVALMMAAFEPRKRHVPFLRAFARVSDRLPQMRLLLAGQGPEENRVRGEVQRLGLEKNVVFCGHRADAEALFALADVSVLTSVREGLPRVVVQSIAAGCPVLAQALPGLDEILAHDHNGLILPADDMGAVAHRLVDVLEDTAWRTRLARGARRTDVSDWDLARLGSGTERCYRAALGQQALSLHAEVA</sequence>
<organism evidence="3 4">
    <name type="scientific">Roseovarius phycicola</name>
    <dbReference type="NCBI Taxonomy" id="3080976"/>
    <lineage>
        <taxon>Bacteria</taxon>
        <taxon>Pseudomonadati</taxon>
        <taxon>Pseudomonadota</taxon>
        <taxon>Alphaproteobacteria</taxon>
        <taxon>Rhodobacterales</taxon>
        <taxon>Roseobacteraceae</taxon>
        <taxon>Roseovarius</taxon>
    </lineage>
</organism>
<dbReference type="PANTHER" id="PTHR12526">
    <property type="entry name" value="GLYCOSYLTRANSFERASE"/>
    <property type="match status" value="1"/>
</dbReference>